<gene>
    <name evidence="1" type="ORF">P691DRAFT_784860</name>
</gene>
<proteinExistence type="predicted"/>
<dbReference type="EMBL" id="MU151285">
    <property type="protein sequence ID" value="KAF9445705.1"/>
    <property type="molecule type" value="Genomic_DNA"/>
</dbReference>
<dbReference type="AlphaFoldDB" id="A0A9P6C1J1"/>
<name>A0A9P6C1J1_9AGAR</name>
<accession>A0A9P6C1J1</accession>
<evidence type="ECO:0000313" key="2">
    <source>
        <dbReference type="Proteomes" id="UP000807342"/>
    </source>
</evidence>
<sequence length="127" mass="13856">MRLLKESSLLLLEATYFTFWEVISYAPVWTTWAMSFYDDGENVPKLVASENARNLYKLVDTRSTPNASPPPPVQYILSAKATIITSSITLSPPPGLGITMTPLTAPRSGRSKGTSHGAGDKLFLHVS</sequence>
<keyword evidence="2" id="KW-1185">Reference proteome</keyword>
<reference evidence="1" key="1">
    <citation type="submission" date="2020-11" db="EMBL/GenBank/DDBJ databases">
        <authorList>
            <consortium name="DOE Joint Genome Institute"/>
            <person name="Ahrendt S."/>
            <person name="Riley R."/>
            <person name="Andreopoulos W."/>
            <person name="Labutti K."/>
            <person name="Pangilinan J."/>
            <person name="Ruiz-Duenas F.J."/>
            <person name="Barrasa J.M."/>
            <person name="Sanchez-Garcia M."/>
            <person name="Camarero S."/>
            <person name="Miyauchi S."/>
            <person name="Serrano A."/>
            <person name="Linde D."/>
            <person name="Babiker R."/>
            <person name="Drula E."/>
            <person name="Ayuso-Fernandez I."/>
            <person name="Pacheco R."/>
            <person name="Padilla G."/>
            <person name="Ferreira P."/>
            <person name="Barriuso J."/>
            <person name="Kellner H."/>
            <person name="Castanera R."/>
            <person name="Alfaro M."/>
            <person name="Ramirez L."/>
            <person name="Pisabarro A.G."/>
            <person name="Kuo A."/>
            <person name="Tritt A."/>
            <person name="Lipzen A."/>
            <person name="He G."/>
            <person name="Yan M."/>
            <person name="Ng V."/>
            <person name="Cullen D."/>
            <person name="Martin F."/>
            <person name="Rosso M.-N."/>
            <person name="Henrissat B."/>
            <person name="Hibbett D."/>
            <person name="Martinez A.T."/>
            <person name="Grigoriev I.V."/>
        </authorList>
    </citation>
    <scope>NUCLEOTIDE SEQUENCE</scope>
    <source>
        <strain evidence="1">MF-IS2</strain>
    </source>
</reference>
<protein>
    <submittedName>
        <fullName evidence="1">Uncharacterized protein</fullName>
    </submittedName>
</protein>
<evidence type="ECO:0000313" key="1">
    <source>
        <dbReference type="EMBL" id="KAF9445705.1"/>
    </source>
</evidence>
<organism evidence="1 2">
    <name type="scientific">Macrolepiota fuliginosa MF-IS2</name>
    <dbReference type="NCBI Taxonomy" id="1400762"/>
    <lineage>
        <taxon>Eukaryota</taxon>
        <taxon>Fungi</taxon>
        <taxon>Dikarya</taxon>
        <taxon>Basidiomycota</taxon>
        <taxon>Agaricomycotina</taxon>
        <taxon>Agaricomycetes</taxon>
        <taxon>Agaricomycetidae</taxon>
        <taxon>Agaricales</taxon>
        <taxon>Agaricineae</taxon>
        <taxon>Agaricaceae</taxon>
        <taxon>Macrolepiota</taxon>
    </lineage>
</organism>
<dbReference type="Proteomes" id="UP000807342">
    <property type="component" value="Unassembled WGS sequence"/>
</dbReference>
<comment type="caution">
    <text evidence="1">The sequence shown here is derived from an EMBL/GenBank/DDBJ whole genome shotgun (WGS) entry which is preliminary data.</text>
</comment>